<evidence type="ECO:0000313" key="9">
    <source>
        <dbReference type="EMBL" id="NYD27853.1"/>
    </source>
</evidence>
<feature type="compositionally biased region" description="Acidic residues" evidence="6">
    <location>
        <begin position="339"/>
        <end position="364"/>
    </location>
</feature>
<feature type="domain" description="RNA polymerase sigma-70 region 2" evidence="7">
    <location>
        <begin position="35"/>
        <end position="82"/>
    </location>
</feature>
<dbReference type="InterPro" id="IPR027383">
    <property type="entry name" value="Znf_put"/>
</dbReference>
<evidence type="ECO:0000256" key="5">
    <source>
        <dbReference type="ARBA" id="ARBA00023163"/>
    </source>
</evidence>
<dbReference type="InterPro" id="IPR007627">
    <property type="entry name" value="RNA_pol_sigma70_r2"/>
</dbReference>
<dbReference type="SUPFAM" id="SSF88659">
    <property type="entry name" value="Sigma3 and sigma4 domains of RNA polymerase sigma factors"/>
    <property type="match status" value="1"/>
</dbReference>
<dbReference type="AlphaFoldDB" id="A0A852QZH3"/>
<gene>
    <name evidence="9" type="ORF">BJ960_002656</name>
</gene>
<feature type="region of interest" description="Disordered" evidence="6">
    <location>
        <begin position="318"/>
        <end position="401"/>
    </location>
</feature>
<dbReference type="NCBIfam" id="TIGR02937">
    <property type="entry name" value="sigma70-ECF"/>
    <property type="match status" value="1"/>
</dbReference>
<evidence type="ECO:0000256" key="6">
    <source>
        <dbReference type="SAM" id="MobiDB-lite"/>
    </source>
</evidence>
<accession>A0A852QZH3</accession>
<dbReference type="InterPro" id="IPR013325">
    <property type="entry name" value="RNA_pol_sigma_r2"/>
</dbReference>
<dbReference type="InterPro" id="IPR013324">
    <property type="entry name" value="RNA_pol_sigma_r3/r4-like"/>
</dbReference>
<name>A0A852QZH3_9MICO</name>
<dbReference type="InterPro" id="IPR039425">
    <property type="entry name" value="RNA_pol_sigma-70-like"/>
</dbReference>
<proteinExistence type="inferred from homology"/>
<dbReference type="PANTHER" id="PTHR43133">
    <property type="entry name" value="RNA POLYMERASE ECF-TYPE SIGMA FACTO"/>
    <property type="match status" value="1"/>
</dbReference>
<organism evidence="9 10">
    <name type="scientific">Leucobacter aridicollis</name>
    <dbReference type="NCBI Taxonomy" id="283878"/>
    <lineage>
        <taxon>Bacteria</taxon>
        <taxon>Bacillati</taxon>
        <taxon>Actinomycetota</taxon>
        <taxon>Actinomycetes</taxon>
        <taxon>Micrococcales</taxon>
        <taxon>Microbacteriaceae</taxon>
        <taxon>Leucobacter</taxon>
    </lineage>
</organism>
<keyword evidence="2" id="KW-0805">Transcription regulation</keyword>
<evidence type="ECO:0000259" key="8">
    <source>
        <dbReference type="Pfam" id="PF13490"/>
    </source>
</evidence>
<evidence type="ECO:0000256" key="4">
    <source>
        <dbReference type="ARBA" id="ARBA00023125"/>
    </source>
</evidence>
<dbReference type="SUPFAM" id="SSF88946">
    <property type="entry name" value="Sigma2 domain of RNA polymerase sigma factors"/>
    <property type="match status" value="1"/>
</dbReference>
<dbReference type="GO" id="GO:0016987">
    <property type="term" value="F:sigma factor activity"/>
    <property type="evidence" value="ECO:0007669"/>
    <property type="project" value="UniProtKB-KW"/>
</dbReference>
<keyword evidence="5" id="KW-0804">Transcription</keyword>
<evidence type="ECO:0000313" key="10">
    <source>
        <dbReference type="Proteomes" id="UP000586095"/>
    </source>
</evidence>
<keyword evidence="3" id="KW-0731">Sigma factor</keyword>
<dbReference type="Pfam" id="PF13490">
    <property type="entry name" value="zf-HC2"/>
    <property type="match status" value="1"/>
</dbReference>
<keyword evidence="10" id="KW-1185">Reference proteome</keyword>
<feature type="domain" description="Putative zinc-finger" evidence="8">
    <location>
        <begin position="184"/>
        <end position="217"/>
    </location>
</feature>
<dbReference type="InterPro" id="IPR014284">
    <property type="entry name" value="RNA_pol_sigma-70_dom"/>
</dbReference>
<evidence type="ECO:0000256" key="2">
    <source>
        <dbReference type="ARBA" id="ARBA00023015"/>
    </source>
</evidence>
<comment type="similarity">
    <text evidence="1">Belongs to the sigma-70 factor family. ECF subfamily.</text>
</comment>
<dbReference type="Proteomes" id="UP000586095">
    <property type="component" value="Unassembled WGS sequence"/>
</dbReference>
<comment type="caution">
    <text evidence="9">The sequence shown here is derived from an EMBL/GenBank/DDBJ whole genome shotgun (WGS) entry which is preliminary data.</text>
</comment>
<protein>
    <submittedName>
        <fullName evidence="9">RNA polymerase sigma factor (Sigma-70 family)</fullName>
    </submittedName>
</protein>
<sequence length="579" mass="61426">MALVELTRSGINDAYAELWKRHSSNLTVAIRCFTGFDADDIAQETFMRILQQIQAGKGPQTAFRAYAMMTARNIATNMSRSNAESEITGNNDDVFELSSAGSPDIGDTILEKSFTYQVFNTLPTRWQEVLWYREVEDLPVKDFCVFLGMSENSTSALLLRAREGFKQAWIAANLEPQSDLPEGCRRVVEKLPQLARGKASAAAKRKLDAHLVDCRRCSILAGQSEEVHSRLALVLLPGILGGVGAQQFVAWLQSGASSPAAAESFAAALASQPSLLSPEGSLAKAGAIKSFTTPMALISAGALAATLALSATAAAPTTAPISRLPGTPTSIDAKRSEQTAEDQNDNAANDQEDAAADSEWEVSSETEAASQDPILNDNATPSDVGATDALTPPQPAAVAPSPLSAIPADGIEVGVYPRLVGSGAPHARIDLTVTNERGEAFSQSIVADGQGRWVFTPTKLMGTITVTGVQTYLHKGSEVADAIANIGTYQVGRGLAISVEQTAPQQTTIRVTGLDTPTLNQVVNIQSTALGALATHQPATGPGEYVLTVPYARSELGDLRYWQGNSSVGPQRVWWRMAT</sequence>
<reference evidence="9 10" key="1">
    <citation type="submission" date="2020-07" db="EMBL/GenBank/DDBJ databases">
        <title>Sequencing the genomes of 1000 actinobacteria strains.</title>
        <authorList>
            <person name="Klenk H.-P."/>
        </authorList>
    </citation>
    <scope>NUCLEOTIDE SEQUENCE [LARGE SCALE GENOMIC DNA]</scope>
    <source>
        <strain evidence="9 10">DSM 17380</strain>
    </source>
</reference>
<evidence type="ECO:0000256" key="3">
    <source>
        <dbReference type="ARBA" id="ARBA00023082"/>
    </source>
</evidence>
<dbReference type="RefSeq" id="WP_185987649.1">
    <property type="nucleotide sequence ID" value="NZ_BAAALZ010000001.1"/>
</dbReference>
<evidence type="ECO:0000256" key="1">
    <source>
        <dbReference type="ARBA" id="ARBA00010641"/>
    </source>
</evidence>
<dbReference type="Gene3D" id="1.10.1740.10">
    <property type="match status" value="1"/>
</dbReference>
<dbReference type="PANTHER" id="PTHR43133:SF8">
    <property type="entry name" value="RNA POLYMERASE SIGMA FACTOR HI_1459-RELATED"/>
    <property type="match status" value="1"/>
</dbReference>
<dbReference type="EMBL" id="JACCBD010000001">
    <property type="protein sequence ID" value="NYD27853.1"/>
    <property type="molecule type" value="Genomic_DNA"/>
</dbReference>
<dbReference type="GO" id="GO:0003677">
    <property type="term" value="F:DNA binding"/>
    <property type="evidence" value="ECO:0007669"/>
    <property type="project" value="UniProtKB-KW"/>
</dbReference>
<evidence type="ECO:0000259" key="7">
    <source>
        <dbReference type="Pfam" id="PF04542"/>
    </source>
</evidence>
<dbReference type="Pfam" id="PF04542">
    <property type="entry name" value="Sigma70_r2"/>
    <property type="match status" value="1"/>
</dbReference>
<keyword evidence="4" id="KW-0238">DNA-binding</keyword>
<dbReference type="GO" id="GO:0006352">
    <property type="term" value="P:DNA-templated transcription initiation"/>
    <property type="evidence" value="ECO:0007669"/>
    <property type="project" value="InterPro"/>
</dbReference>